<dbReference type="Proteomes" id="UP000799437">
    <property type="component" value="Unassembled WGS sequence"/>
</dbReference>
<comment type="similarity">
    <text evidence="1">Belongs to the nicotianamine synthase (NAS)-like family.</text>
</comment>
<dbReference type="AlphaFoldDB" id="A0A6A6W2Y5"/>
<dbReference type="InterPro" id="IPR029063">
    <property type="entry name" value="SAM-dependent_MTases_sf"/>
</dbReference>
<dbReference type="Pfam" id="PF03059">
    <property type="entry name" value="NAS"/>
    <property type="match status" value="1"/>
</dbReference>
<proteinExistence type="inferred from homology"/>
<dbReference type="GeneID" id="54485337"/>
<dbReference type="PANTHER" id="PTHR32266:SF12">
    <property type="entry name" value="NICOTIANAMINE SYNTHASE 3"/>
    <property type="match status" value="1"/>
</dbReference>
<reference evidence="4" key="1">
    <citation type="journal article" date="2020" name="Stud. Mycol.">
        <title>101 Dothideomycetes genomes: a test case for predicting lifestyles and emergence of pathogens.</title>
        <authorList>
            <person name="Haridas S."/>
            <person name="Albert R."/>
            <person name="Binder M."/>
            <person name="Bloem J."/>
            <person name="Labutti K."/>
            <person name="Salamov A."/>
            <person name="Andreopoulos B."/>
            <person name="Baker S."/>
            <person name="Barry K."/>
            <person name="Bills G."/>
            <person name="Bluhm B."/>
            <person name="Cannon C."/>
            <person name="Castanera R."/>
            <person name="Culley D."/>
            <person name="Daum C."/>
            <person name="Ezra D."/>
            <person name="Gonzalez J."/>
            <person name="Henrissat B."/>
            <person name="Kuo A."/>
            <person name="Liang C."/>
            <person name="Lipzen A."/>
            <person name="Lutzoni F."/>
            <person name="Magnuson J."/>
            <person name="Mondo S."/>
            <person name="Nolan M."/>
            <person name="Ohm R."/>
            <person name="Pangilinan J."/>
            <person name="Park H.-J."/>
            <person name="Ramirez L."/>
            <person name="Alfaro M."/>
            <person name="Sun H."/>
            <person name="Tritt A."/>
            <person name="Yoshinaga Y."/>
            <person name="Zwiers L.-H."/>
            <person name="Turgeon B."/>
            <person name="Goodwin S."/>
            <person name="Spatafora J."/>
            <person name="Crous P."/>
            <person name="Grigoriev I."/>
        </authorList>
    </citation>
    <scope>NUCLEOTIDE SEQUENCE</scope>
    <source>
        <strain evidence="4">CBS 121739</strain>
    </source>
</reference>
<dbReference type="GO" id="GO:0030418">
    <property type="term" value="P:nicotianamine biosynthetic process"/>
    <property type="evidence" value="ECO:0007669"/>
    <property type="project" value="InterPro"/>
</dbReference>
<keyword evidence="2" id="KW-0808">Transferase</keyword>
<evidence type="ECO:0000256" key="3">
    <source>
        <dbReference type="ARBA" id="ARBA00022691"/>
    </source>
</evidence>
<name>A0A6A6W2Y5_9PEZI</name>
<dbReference type="PROSITE" id="PS51142">
    <property type="entry name" value="NAS"/>
    <property type="match status" value="1"/>
</dbReference>
<dbReference type="Gene3D" id="3.40.50.150">
    <property type="entry name" value="Vaccinia Virus protein VP39"/>
    <property type="match status" value="1"/>
</dbReference>
<accession>A0A6A6W2Y5</accession>
<dbReference type="PANTHER" id="PTHR32266">
    <property type="entry name" value="NICOTIANAMINE SYNTHASE 3"/>
    <property type="match status" value="1"/>
</dbReference>
<dbReference type="InterPro" id="IPR004298">
    <property type="entry name" value="Nicotian_synth"/>
</dbReference>
<dbReference type="GO" id="GO:0030410">
    <property type="term" value="F:nicotianamine synthase activity"/>
    <property type="evidence" value="ECO:0007669"/>
    <property type="project" value="InterPro"/>
</dbReference>
<dbReference type="SUPFAM" id="SSF53335">
    <property type="entry name" value="S-adenosyl-L-methionine-dependent methyltransferases"/>
    <property type="match status" value="1"/>
</dbReference>
<evidence type="ECO:0000256" key="1">
    <source>
        <dbReference type="ARBA" id="ARBA00007009"/>
    </source>
</evidence>
<protein>
    <submittedName>
        <fullName evidence="4">Nicotianamine synthase</fullName>
    </submittedName>
</protein>
<evidence type="ECO:0000313" key="5">
    <source>
        <dbReference type="Proteomes" id="UP000799437"/>
    </source>
</evidence>
<dbReference type="EMBL" id="ML996575">
    <property type="protein sequence ID" value="KAF2756489.1"/>
    <property type="molecule type" value="Genomic_DNA"/>
</dbReference>
<keyword evidence="5" id="KW-1185">Reference proteome</keyword>
<keyword evidence="3" id="KW-0949">S-adenosyl-L-methionine</keyword>
<dbReference type="OrthoDB" id="1858069at2759"/>
<dbReference type="RefSeq" id="XP_033598940.1">
    <property type="nucleotide sequence ID" value="XM_033744283.1"/>
</dbReference>
<organism evidence="4 5">
    <name type="scientific">Pseudovirgaria hyperparasitica</name>
    <dbReference type="NCBI Taxonomy" id="470096"/>
    <lineage>
        <taxon>Eukaryota</taxon>
        <taxon>Fungi</taxon>
        <taxon>Dikarya</taxon>
        <taxon>Ascomycota</taxon>
        <taxon>Pezizomycotina</taxon>
        <taxon>Dothideomycetes</taxon>
        <taxon>Dothideomycetes incertae sedis</taxon>
        <taxon>Acrospermales</taxon>
        <taxon>Acrospermaceae</taxon>
        <taxon>Pseudovirgaria</taxon>
    </lineage>
</organism>
<evidence type="ECO:0000313" key="4">
    <source>
        <dbReference type="EMBL" id="KAF2756489.1"/>
    </source>
</evidence>
<evidence type="ECO:0000256" key="2">
    <source>
        <dbReference type="ARBA" id="ARBA00022679"/>
    </source>
</evidence>
<sequence length="325" mass="35596">MPGTPLHAAAANGVNGANPLVAAGANGLKHTVGRYAFDLPYHPDDTERLALGILALFARLERLESLEPNPQNSKLFNQLFDLVTTTKTTVEQDSKILSDPRIVPLIPRLWTLWGDAEYLLEADFARKVINAPAKTTALKTFNSFPYLDQYRQLARMEVNTLDTALGELSLPPIRRIAFIGSGPTPFTSLCYAERYSDDVSYHNIDRNPDAIALSSSLVTSCGFKNVSFEQIDADSLTDLREFDVVHFAAMVGADADAKKDLLVGVAKCMRPGALILLRSTDSLRTVLYPRYEVDDTEVLSLVTPVVATRYYGGATSLTAIVVKVD</sequence>
<gene>
    <name evidence="4" type="ORF">EJ05DRAFT_477627</name>
</gene>